<name>A0AA88RCF8_9ASTE</name>
<evidence type="ECO:0000256" key="1">
    <source>
        <dbReference type="ARBA" id="ARBA00004930"/>
    </source>
</evidence>
<dbReference type="AlphaFoldDB" id="A0AA88RCF8"/>
<dbReference type="PROSITE" id="PS00455">
    <property type="entry name" value="AMP_BINDING"/>
    <property type="match status" value="1"/>
</dbReference>
<evidence type="ECO:0000259" key="5">
    <source>
        <dbReference type="Pfam" id="PF00501"/>
    </source>
</evidence>
<sequence>MGEDLVPDVSKSGLVMVESGIQDSTPLLVLIADHDTPSSLAVPFSFIYEGVVEKSDPRFNWVRPETEWDPMVLNYTSGTTSSPKGVIHSHRGVFIITVDSLLGPILGLIGRLQL</sequence>
<accession>A0AA88RCF8</accession>
<gene>
    <name evidence="6" type="ORF">RJ640_021826</name>
</gene>
<comment type="caution">
    <text evidence="6">The sequence shown here is derived from an EMBL/GenBank/DDBJ whole genome shotgun (WGS) entry which is preliminary data.</text>
</comment>
<dbReference type="SUPFAM" id="SSF56801">
    <property type="entry name" value="Acetyl-CoA synthetase-like"/>
    <property type="match status" value="1"/>
</dbReference>
<comment type="similarity">
    <text evidence="2">Belongs to the ATP-dependent AMP-binding enzyme family.</text>
</comment>
<evidence type="ECO:0000256" key="4">
    <source>
        <dbReference type="ARBA" id="ARBA00023051"/>
    </source>
</evidence>
<dbReference type="PANTHER" id="PTHR43859">
    <property type="entry name" value="ACYL-ACTIVATING ENZYME"/>
    <property type="match status" value="1"/>
</dbReference>
<organism evidence="6 7">
    <name type="scientific">Escallonia rubra</name>
    <dbReference type="NCBI Taxonomy" id="112253"/>
    <lineage>
        <taxon>Eukaryota</taxon>
        <taxon>Viridiplantae</taxon>
        <taxon>Streptophyta</taxon>
        <taxon>Embryophyta</taxon>
        <taxon>Tracheophyta</taxon>
        <taxon>Spermatophyta</taxon>
        <taxon>Magnoliopsida</taxon>
        <taxon>eudicotyledons</taxon>
        <taxon>Gunneridae</taxon>
        <taxon>Pentapetalae</taxon>
        <taxon>asterids</taxon>
        <taxon>campanulids</taxon>
        <taxon>Escalloniales</taxon>
        <taxon>Escalloniaceae</taxon>
        <taxon>Escallonia</taxon>
    </lineage>
</organism>
<dbReference type="Gene3D" id="3.40.50.980">
    <property type="match status" value="1"/>
</dbReference>
<feature type="domain" description="AMP-dependent synthetase/ligase" evidence="5">
    <location>
        <begin position="55"/>
        <end position="94"/>
    </location>
</feature>
<dbReference type="EMBL" id="JAVXUO010001073">
    <property type="protein sequence ID" value="KAK2986257.1"/>
    <property type="molecule type" value="Genomic_DNA"/>
</dbReference>
<dbReference type="GO" id="GO:0009698">
    <property type="term" value="P:phenylpropanoid metabolic process"/>
    <property type="evidence" value="ECO:0007669"/>
    <property type="project" value="UniProtKB-KW"/>
</dbReference>
<keyword evidence="7" id="KW-1185">Reference proteome</keyword>
<proteinExistence type="inferred from homology"/>
<dbReference type="InterPro" id="IPR020845">
    <property type="entry name" value="AMP-binding_CS"/>
</dbReference>
<keyword evidence="4" id="KW-0587">Phenylpropanoid metabolism</keyword>
<protein>
    <recommendedName>
        <fullName evidence="5">AMP-dependent synthetase/ligase domain-containing protein</fullName>
    </recommendedName>
</protein>
<dbReference type="Pfam" id="PF00501">
    <property type="entry name" value="AMP-binding"/>
    <property type="match status" value="1"/>
</dbReference>
<evidence type="ECO:0000256" key="2">
    <source>
        <dbReference type="ARBA" id="ARBA00006432"/>
    </source>
</evidence>
<dbReference type="GO" id="GO:0016874">
    <property type="term" value="F:ligase activity"/>
    <property type="evidence" value="ECO:0007669"/>
    <property type="project" value="UniProtKB-KW"/>
</dbReference>
<dbReference type="InterPro" id="IPR000873">
    <property type="entry name" value="AMP-dep_synth/lig_dom"/>
</dbReference>
<dbReference type="PANTHER" id="PTHR43859:SF57">
    <property type="entry name" value="ACYL-ACTIVATING ENZYME 8-RELATED"/>
    <property type="match status" value="1"/>
</dbReference>
<reference evidence="6" key="1">
    <citation type="submission" date="2022-12" db="EMBL/GenBank/DDBJ databases">
        <title>Draft genome assemblies for two species of Escallonia (Escalloniales).</title>
        <authorList>
            <person name="Chanderbali A."/>
            <person name="Dervinis C."/>
            <person name="Anghel I."/>
            <person name="Soltis D."/>
            <person name="Soltis P."/>
            <person name="Zapata F."/>
        </authorList>
    </citation>
    <scope>NUCLEOTIDE SEQUENCE</scope>
    <source>
        <strain evidence="6">UCBG92.1500</strain>
        <tissue evidence="6">Leaf</tissue>
    </source>
</reference>
<comment type="pathway">
    <text evidence="1">Phytoalexin biosynthesis; 3,4',5-trihydroxystilbene biosynthesis; 3,4',5-trihydroxystilbene from trans-4-coumarate: step 1/2.</text>
</comment>
<keyword evidence="3" id="KW-0436">Ligase</keyword>
<evidence type="ECO:0000313" key="6">
    <source>
        <dbReference type="EMBL" id="KAK2986257.1"/>
    </source>
</evidence>
<evidence type="ECO:0000313" key="7">
    <source>
        <dbReference type="Proteomes" id="UP001187471"/>
    </source>
</evidence>
<evidence type="ECO:0000256" key="3">
    <source>
        <dbReference type="ARBA" id="ARBA00022598"/>
    </source>
</evidence>
<dbReference type="Proteomes" id="UP001187471">
    <property type="component" value="Unassembled WGS sequence"/>
</dbReference>